<sequence length="93" mass="10298">MARTVTVPVWVLVVAVVVAGAMAAKPQHPERLTSCQTANKYGTAPSVLCCFNLWAQKHFLCMYLANPRYRRYFAGSFARNTVTSCGIPLPQFC</sequence>
<dbReference type="InterPro" id="IPR036312">
    <property type="entry name" value="Bifun_inhib/LTP/seed_sf"/>
</dbReference>
<dbReference type="EnsemblPlants" id="TuG1812G0200005335.01.T01">
    <property type="protein sequence ID" value="TuG1812G0200005335.01.T01.cds260154"/>
    <property type="gene ID" value="TuG1812G0200005335.01"/>
</dbReference>
<dbReference type="GO" id="GO:0006869">
    <property type="term" value="P:lipid transport"/>
    <property type="evidence" value="ECO:0007669"/>
    <property type="project" value="InterPro"/>
</dbReference>
<protein>
    <submittedName>
        <fullName evidence="4">Uncharacterized protein</fullName>
    </submittedName>
</protein>
<keyword evidence="3" id="KW-0732">Signal</keyword>
<reference evidence="5" key="1">
    <citation type="journal article" date="2013" name="Nature">
        <title>Draft genome of the wheat A-genome progenitor Triticum urartu.</title>
        <authorList>
            <person name="Ling H.Q."/>
            <person name="Zhao S."/>
            <person name="Liu D."/>
            <person name="Wang J."/>
            <person name="Sun H."/>
            <person name="Zhang C."/>
            <person name="Fan H."/>
            <person name="Li D."/>
            <person name="Dong L."/>
            <person name="Tao Y."/>
            <person name="Gao C."/>
            <person name="Wu H."/>
            <person name="Li Y."/>
            <person name="Cui Y."/>
            <person name="Guo X."/>
            <person name="Zheng S."/>
            <person name="Wang B."/>
            <person name="Yu K."/>
            <person name="Liang Q."/>
            <person name="Yang W."/>
            <person name="Lou X."/>
            <person name="Chen J."/>
            <person name="Feng M."/>
            <person name="Jian J."/>
            <person name="Zhang X."/>
            <person name="Luo G."/>
            <person name="Jiang Y."/>
            <person name="Liu J."/>
            <person name="Wang Z."/>
            <person name="Sha Y."/>
            <person name="Zhang B."/>
            <person name="Wu H."/>
            <person name="Tang D."/>
            <person name="Shen Q."/>
            <person name="Xue P."/>
            <person name="Zou S."/>
            <person name="Wang X."/>
            <person name="Liu X."/>
            <person name="Wang F."/>
            <person name="Yang Y."/>
            <person name="An X."/>
            <person name="Dong Z."/>
            <person name="Zhang K."/>
            <person name="Zhang X."/>
            <person name="Luo M.C."/>
            <person name="Dvorak J."/>
            <person name="Tong Y."/>
            <person name="Wang J."/>
            <person name="Yang H."/>
            <person name="Li Z."/>
            <person name="Wang D."/>
            <person name="Zhang A."/>
            <person name="Wang J."/>
        </authorList>
    </citation>
    <scope>NUCLEOTIDE SEQUENCE</scope>
    <source>
        <strain evidence="5">cv. G1812</strain>
    </source>
</reference>
<proteinExistence type="predicted"/>
<name>A0A8R7PK75_TRIUA</name>
<evidence type="ECO:0000256" key="3">
    <source>
        <dbReference type="SAM" id="SignalP"/>
    </source>
</evidence>
<dbReference type="AlphaFoldDB" id="A0A8R7PK75"/>
<dbReference type="Proteomes" id="UP000015106">
    <property type="component" value="Chromosome 2"/>
</dbReference>
<evidence type="ECO:0000256" key="2">
    <source>
        <dbReference type="ARBA" id="ARBA00023121"/>
    </source>
</evidence>
<evidence type="ECO:0000313" key="4">
    <source>
        <dbReference type="EnsemblPlants" id="TuG1812G0200005335.01.T01.cds260154"/>
    </source>
</evidence>
<dbReference type="SUPFAM" id="SSF47699">
    <property type="entry name" value="Bifunctional inhibitor/lipid-transfer protein/seed storage 2S albumin"/>
    <property type="match status" value="1"/>
</dbReference>
<keyword evidence="5" id="KW-1185">Reference proteome</keyword>
<reference evidence="4" key="3">
    <citation type="submission" date="2022-06" db="UniProtKB">
        <authorList>
            <consortium name="EnsemblPlants"/>
        </authorList>
    </citation>
    <scope>IDENTIFICATION</scope>
</reference>
<organism evidence="4 5">
    <name type="scientific">Triticum urartu</name>
    <name type="common">Red wild einkorn</name>
    <name type="synonym">Crithodium urartu</name>
    <dbReference type="NCBI Taxonomy" id="4572"/>
    <lineage>
        <taxon>Eukaryota</taxon>
        <taxon>Viridiplantae</taxon>
        <taxon>Streptophyta</taxon>
        <taxon>Embryophyta</taxon>
        <taxon>Tracheophyta</taxon>
        <taxon>Spermatophyta</taxon>
        <taxon>Magnoliopsida</taxon>
        <taxon>Liliopsida</taxon>
        <taxon>Poales</taxon>
        <taxon>Poaceae</taxon>
        <taxon>BOP clade</taxon>
        <taxon>Pooideae</taxon>
        <taxon>Triticodae</taxon>
        <taxon>Triticeae</taxon>
        <taxon>Triticinae</taxon>
        <taxon>Triticum</taxon>
    </lineage>
</organism>
<feature type="chain" id="PRO_5035741597" evidence="3">
    <location>
        <begin position="24"/>
        <end position="93"/>
    </location>
</feature>
<evidence type="ECO:0000256" key="1">
    <source>
        <dbReference type="ARBA" id="ARBA00022448"/>
    </source>
</evidence>
<evidence type="ECO:0000313" key="5">
    <source>
        <dbReference type="Proteomes" id="UP000015106"/>
    </source>
</evidence>
<dbReference type="Gene3D" id="1.10.110.10">
    <property type="entry name" value="Plant lipid-transfer and hydrophobic proteins"/>
    <property type="match status" value="1"/>
</dbReference>
<keyword evidence="1" id="KW-0813">Transport</keyword>
<accession>A0A8R7PK75</accession>
<keyword evidence="2" id="KW-0446">Lipid-binding</keyword>
<reference evidence="4" key="2">
    <citation type="submission" date="2018-03" db="EMBL/GenBank/DDBJ databases">
        <title>The Triticum urartu genome reveals the dynamic nature of wheat genome evolution.</title>
        <authorList>
            <person name="Ling H."/>
            <person name="Ma B."/>
            <person name="Shi X."/>
            <person name="Liu H."/>
            <person name="Dong L."/>
            <person name="Sun H."/>
            <person name="Cao Y."/>
            <person name="Gao Q."/>
            <person name="Zheng S."/>
            <person name="Li Y."/>
            <person name="Yu Y."/>
            <person name="Du H."/>
            <person name="Qi M."/>
            <person name="Li Y."/>
            <person name="Yu H."/>
            <person name="Cui Y."/>
            <person name="Wang N."/>
            <person name="Chen C."/>
            <person name="Wu H."/>
            <person name="Zhao Y."/>
            <person name="Zhang J."/>
            <person name="Li Y."/>
            <person name="Zhou W."/>
            <person name="Zhang B."/>
            <person name="Hu W."/>
            <person name="Eijk M."/>
            <person name="Tang J."/>
            <person name="Witsenboer H."/>
            <person name="Zhao S."/>
            <person name="Li Z."/>
            <person name="Zhang A."/>
            <person name="Wang D."/>
            <person name="Liang C."/>
        </authorList>
    </citation>
    <scope>NUCLEOTIDE SEQUENCE [LARGE SCALE GENOMIC DNA]</scope>
    <source>
        <strain evidence="4">cv. G1812</strain>
    </source>
</reference>
<dbReference type="PANTHER" id="PTHR33214:SF31">
    <property type="entry name" value="BIFUNCTIONAL INHIBITOR_PLANT LIPID TRANSFER PROTEIN_SEED STORAGE HELICAL DOMAIN-CONTAINING PROTEIN"/>
    <property type="match status" value="1"/>
</dbReference>
<dbReference type="PANTHER" id="PTHR33214">
    <property type="entry name" value="BIFUNCTIONAL INHIBITOR/LIPID-TRANSFER PROTEIN/SEED STORAGE 2S ALBUMIN SUPERFAMILY PROTEIN"/>
    <property type="match status" value="1"/>
</dbReference>
<dbReference type="InterPro" id="IPR033872">
    <property type="entry name" value="nsLTP2"/>
</dbReference>
<feature type="signal peptide" evidence="3">
    <location>
        <begin position="1"/>
        <end position="23"/>
    </location>
</feature>
<dbReference type="GO" id="GO:0008289">
    <property type="term" value="F:lipid binding"/>
    <property type="evidence" value="ECO:0007669"/>
    <property type="project" value="UniProtKB-KW"/>
</dbReference>
<dbReference type="Gramene" id="TuG1812G0200005335.01.T01">
    <property type="protein sequence ID" value="TuG1812G0200005335.01.T01.cds260154"/>
    <property type="gene ID" value="TuG1812G0200005335.01"/>
</dbReference>